<dbReference type="Pfam" id="PF00344">
    <property type="entry name" value="SecY"/>
    <property type="match status" value="1"/>
</dbReference>
<dbReference type="SUPFAM" id="SSF103491">
    <property type="entry name" value="Preprotein translocase SecY subunit"/>
    <property type="match status" value="1"/>
</dbReference>
<evidence type="ECO:0000256" key="13">
    <source>
        <dbReference type="SAM" id="Phobius"/>
    </source>
</evidence>
<keyword evidence="3 11" id="KW-0813">Transport</keyword>
<dbReference type="Gene3D" id="1.10.3370.10">
    <property type="entry name" value="SecY subunit domain"/>
    <property type="match status" value="1"/>
</dbReference>
<dbReference type="InterPro" id="IPR023201">
    <property type="entry name" value="SecY_dom_sf"/>
</dbReference>
<comment type="subcellular location">
    <subcellularLocation>
        <location evidence="1 11">Membrane</location>
        <topology evidence="1 11">Multi-pass membrane protein</topology>
    </subcellularLocation>
</comment>
<accession>A0A6J4U022</accession>
<reference evidence="14" key="1">
    <citation type="submission" date="2020-02" db="EMBL/GenBank/DDBJ databases">
        <authorList>
            <person name="Meier V. D."/>
        </authorList>
    </citation>
    <scope>NUCLEOTIDE SEQUENCE</scope>
    <source>
        <strain evidence="14">AVDCRST_MAG79</strain>
    </source>
</reference>
<feature type="transmembrane region" description="Helical" evidence="13">
    <location>
        <begin position="213"/>
        <end position="230"/>
    </location>
</feature>
<gene>
    <name evidence="14" type="ORF">AVDCRST_MAG79-1376</name>
</gene>
<evidence type="ECO:0000256" key="4">
    <source>
        <dbReference type="ARBA" id="ARBA00022692"/>
    </source>
</evidence>
<dbReference type="PROSITE" id="PS00756">
    <property type="entry name" value="SECY_2"/>
    <property type="match status" value="1"/>
</dbReference>
<evidence type="ECO:0000256" key="10">
    <source>
        <dbReference type="RuleBase" id="RU000537"/>
    </source>
</evidence>
<feature type="non-terminal residue" evidence="14">
    <location>
        <position position="397"/>
    </location>
</feature>
<sequence>MLSSILNAFKIPDLRRRLAFTAAILLLYRAGSWLPTPGVDTAQLREVFEGEAGGTILGYLNLFSGQALQNLSLFALGIMPYITASIIMQLMTVVVPTLGQLQKEGEAGQKKITQWTRYLTVALAAFQSAGYVFLFQNSSSLGGSDVLTDINIQTFLLIVVTLTAGTTLLMWMGELVTRRGIGNGQSLLIFASILISVPTAVSAWLQGSTLERLSLPLILLAVIVAVVFINEGQRRIPIQYAKRQVGSRMTSGGATYMPLRVNMAGVIPVIFAVAVLFFPPTIGQLVPGLEFLSDFFAPTSWPSIILEFALIVMFTFFYTAVQFNPTEQADNLKKYGGFIPGVRPGRPTAQYLDRVLTRLTLPGAIYLGLIATLPTIAIRYFGFPTAVAQGLGGTSML</sequence>
<comment type="similarity">
    <text evidence="2 12">Belongs to the SecY/SEC61-alpha family.</text>
</comment>
<dbReference type="GO" id="GO:0016020">
    <property type="term" value="C:membrane"/>
    <property type="evidence" value="ECO:0007669"/>
    <property type="project" value="UniProtKB-SubCell"/>
</dbReference>
<evidence type="ECO:0000256" key="6">
    <source>
        <dbReference type="ARBA" id="ARBA00022989"/>
    </source>
</evidence>
<dbReference type="PIRSF" id="PIRSF004557">
    <property type="entry name" value="SecY"/>
    <property type="match status" value="1"/>
</dbReference>
<organism evidence="14">
    <name type="scientific">uncultured Thermoleophilia bacterium</name>
    <dbReference type="NCBI Taxonomy" id="1497501"/>
    <lineage>
        <taxon>Bacteria</taxon>
        <taxon>Bacillati</taxon>
        <taxon>Actinomycetota</taxon>
        <taxon>Thermoleophilia</taxon>
        <taxon>environmental samples</taxon>
    </lineage>
</organism>
<evidence type="ECO:0000256" key="1">
    <source>
        <dbReference type="ARBA" id="ARBA00004141"/>
    </source>
</evidence>
<evidence type="ECO:0000256" key="12">
    <source>
        <dbReference type="RuleBase" id="RU004349"/>
    </source>
</evidence>
<dbReference type="PROSITE" id="PS00755">
    <property type="entry name" value="SECY_1"/>
    <property type="match status" value="1"/>
</dbReference>
<dbReference type="EMBL" id="CADCWC010000217">
    <property type="protein sequence ID" value="CAA9536097.1"/>
    <property type="molecule type" value="Genomic_DNA"/>
</dbReference>
<evidence type="ECO:0000256" key="9">
    <source>
        <dbReference type="ARBA" id="ARBA00039733"/>
    </source>
</evidence>
<dbReference type="FunFam" id="1.10.3370.10:FF:000001">
    <property type="entry name" value="Preprotein translocase subunit SecY"/>
    <property type="match status" value="1"/>
</dbReference>
<dbReference type="PANTHER" id="PTHR10906">
    <property type="entry name" value="SECY/SEC61-ALPHA FAMILY MEMBER"/>
    <property type="match status" value="1"/>
</dbReference>
<dbReference type="InterPro" id="IPR026593">
    <property type="entry name" value="SecY"/>
</dbReference>
<dbReference type="AlphaFoldDB" id="A0A6J4U022"/>
<evidence type="ECO:0000256" key="8">
    <source>
        <dbReference type="ARBA" id="ARBA00023136"/>
    </source>
</evidence>
<comment type="function">
    <text evidence="10">The central subunit of the protein translocation channel SecYEG. Consists of two halves formed by TMs 1-5 and 6-10. These two domains form a lateral gate at the front which open onto the bilayer between TMs 2 and 7, and are clamped together by SecE at the back. The channel is closed by both a pore ring composed of hydrophobic SecY resides and a short helix (helix 2A) on the extracellular side of the membrane which forms a plug. The plug probably moves laterally to allow the channel to open. The ring and the pore may move independently.</text>
</comment>
<dbReference type="PRINTS" id="PR00303">
    <property type="entry name" value="SECYTRNLCASE"/>
</dbReference>
<feature type="transmembrane region" description="Helical" evidence="13">
    <location>
        <begin position="155"/>
        <end position="175"/>
    </location>
</feature>
<dbReference type="HAMAP" id="MF_01465">
    <property type="entry name" value="SecY"/>
    <property type="match status" value="1"/>
</dbReference>
<evidence type="ECO:0000313" key="14">
    <source>
        <dbReference type="EMBL" id="CAA9536097.1"/>
    </source>
</evidence>
<keyword evidence="7 11" id="KW-0811">Translocation</keyword>
<evidence type="ECO:0000256" key="2">
    <source>
        <dbReference type="ARBA" id="ARBA00005751"/>
    </source>
</evidence>
<proteinExistence type="inferred from homology"/>
<feature type="transmembrane region" description="Helical" evidence="13">
    <location>
        <begin position="299"/>
        <end position="321"/>
    </location>
</feature>
<dbReference type="InterPro" id="IPR002208">
    <property type="entry name" value="SecY/SEC61-alpha"/>
</dbReference>
<dbReference type="InterPro" id="IPR030659">
    <property type="entry name" value="SecY_CS"/>
</dbReference>
<keyword evidence="5 11" id="KW-0653">Protein transport</keyword>
<keyword evidence="4 11" id="KW-0812">Transmembrane</keyword>
<dbReference type="NCBIfam" id="TIGR00967">
    <property type="entry name" value="3a0501s007"/>
    <property type="match status" value="1"/>
</dbReference>
<evidence type="ECO:0000256" key="7">
    <source>
        <dbReference type="ARBA" id="ARBA00023010"/>
    </source>
</evidence>
<feature type="transmembrane region" description="Helical" evidence="13">
    <location>
        <begin position="187"/>
        <end position="207"/>
    </location>
</feature>
<protein>
    <recommendedName>
        <fullName evidence="9 10">Protein translocase subunit SecY</fullName>
    </recommendedName>
</protein>
<feature type="transmembrane region" description="Helical" evidence="13">
    <location>
        <begin position="115"/>
        <end position="135"/>
    </location>
</feature>
<keyword evidence="8 13" id="KW-0472">Membrane</keyword>
<evidence type="ECO:0000256" key="11">
    <source>
        <dbReference type="RuleBase" id="RU003484"/>
    </source>
</evidence>
<evidence type="ECO:0000256" key="5">
    <source>
        <dbReference type="ARBA" id="ARBA00022927"/>
    </source>
</evidence>
<keyword evidence="6 13" id="KW-1133">Transmembrane helix</keyword>
<name>A0A6J4U022_9ACTN</name>
<feature type="transmembrane region" description="Helical" evidence="13">
    <location>
        <begin position="259"/>
        <end position="279"/>
    </location>
</feature>
<evidence type="ECO:0000256" key="3">
    <source>
        <dbReference type="ARBA" id="ARBA00022448"/>
    </source>
</evidence>
<feature type="transmembrane region" description="Helical" evidence="13">
    <location>
        <begin position="71"/>
        <end position="95"/>
    </location>
</feature>
<feature type="transmembrane region" description="Helical" evidence="13">
    <location>
        <begin position="364"/>
        <end position="382"/>
    </location>
</feature>
<dbReference type="GO" id="GO:0015031">
    <property type="term" value="P:protein transport"/>
    <property type="evidence" value="ECO:0007669"/>
    <property type="project" value="UniProtKB-KW"/>
</dbReference>